<dbReference type="CDD" id="cd00383">
    <property type="entry name" value="trans_reg_C"/>
    <property type="match status" value="1"/>
</dbReference>
<dbReference type="PROSITE" id="PS50110">
    <property type="entry name" value="RESPONSE_REGULATORY"/>
    <property type="match status" value="1"/>
</dbReference>
<organism evidence="10 11">
    <name type="scientific">Rubritalea spongiae</name>
    <dbReference type="NCBI Taxonomy" id="430797"/>
    <lineage>
        <taxon>Bacteria</taxon>
        <taxon>Pseudomonadati</taxon>
        <taxon>Verrucomicrobiota</taxon>
        <taxon>Verrucomicrobiia</taxon>
        <taxon>Verrucomicrobiales</taxon>
        <taxon>Rubritaleaceae</taxon>
        <taxon>Rubritalea</taxon>
    </lineage>
</organism>
<feature type="domain" description="Response regulatory" evidence="8">
    <location>
        <begin position="2"/>
        <end position="116"/>
    </location>
</feature>
<dbReference type="Proteomes" id="UP001597297">
    <property type="component" value="Unassembled WGS sequence"/>
</dbReference>
<dbReference type="RefSeq" id="WP_377095082.1">
    <property type="nucleotide sequence ID" value="NZ_JBHSJM010000001.1"/>
</dbReference>
<dbReference type="Pfam" id="PF00486">
    <property type="entry name" value="Trans_reg_C"/>
    <property type="match status" value="1"/>
</dbReference>
<keyword evidence="4 7" id="KW-0238">DNA-binding</keyword>
<dbReference type="SMART" id="SM00448">
    <property type="entry name" value="REC"/>
    <property type="match status" value="1"/>
</dbReference>
<dbReference type="SMART" id="SM00862">
    <property type="entry name" value="Trans_reg_C"/>
    <property type="match status" value="1"/>
</dbReference>
<keyword evidence="5" id="KW-0804">Transcription</keyword>
<dbReference type="InterPro" id="IPR039420">
    <property type="entry name" value="WalR-like"/>
</dbReference>
<feature type="domain" description="OmpR/PhoB-type" evidence="9">
    <location>
        <begin position="124"/>
        <end position="218"/>
    </location>
</feature>
<feature type="DNA-binding region" description="OmpR/PhoB-type" evidence="7">
    <location>
        <begin position="124"/>
        <end position="218"/>
    </location>
</feature>
<evidence type="ECO:0000256" key="6">
    <source>
        <dbReference type="PROSITE-ProRule" id="PRU00169"/>
    </source>
</evidence>
<dbReference type="Gene3D" id="3.40.50.2300">
    <property type="match status" value="1"/>
</dbReference>
<protein>
    <submittedName>
        <fullName evidence="10">Response regulator transcription factor</fullName>
    </submittedName>
</protein>
<name>A0ABW5E0C1_9BACT</name>
<dbReference type="PANTHER" id="PTHR48111">
    <property type="entry name" value="REGULATOR OF RPOS"/>
    <property type="match status" value="1"/>
</dbReference>
<evidence type="ECO:0000313" key="11">
    <source>
        <dbReference type="Proteomes" id="UP001597297"/>
    </source>
</evidence>
<dbReference type="Gene3D" id="6.10.250.690">
    <property type="match status" value="1"/>
</dbReference>
<evidence type="ECO:0000256" key="1">
    <source>
        <dbReference type="ARBA" id="ARBA00022553"/>
    </source>
</evidence>
<comment type="caution">
    <text evidence="10">The sequence shown here is derived from an EMBL/GenBank/DDBJ whole genome shotgun (WGS) entry which is preliminary data.</text>
</comment>
<evidence type="ECO:0000256" key="4">
    <source>
        <dbReference type="ARBA" id="ARBA00023125"/>
    </source>
</evidence>
<dbReference type="InterPro" id="IPR036388">
    <property type="entry name" value="WH-like_DNA-bd_sf"/>
</dbReference>
<gene>
    <name evidence="10" type="ORF">ACFSQZ_02485</name>
</gene>
<dbReference type="PROSITE" id="PS51755">
    <property type="entry name" value="OMPR_PHOB"/>
    <property type="match status" value="1"/>
</dbReference>
<dbReference type="PANTHER" id="PTHR48111:SF71">
    <property type="entry name" value="TRANSCRIPTIONAL REGULATORY PROTEIN PHOP"/>
    <property type="match status" value="1"/>
</dbReference>
<evidence type="ECO:0000256" key="2">
    <source>
        <dbReference type="ARBA" id="ARBA00023012"/>
    </source>
</evidence>
<dbReference type="Gene3D" id="1.10.10.10">
    <property type="entry name" value="Winged helix-like DNA-binding domain superfamily/Winged helix DNA-binding domain"/>
    <property type="match status" value="1"/>
</dbReference>
<feature type="modified residue" description="4-aspartylphosphate" evidence="6">
    <location>
        <position position="51"/>
    </location>
</feature>
<evidence type="ECO:0000256" key="7">
    <source>
        <dbReference type="PROSITE-ProRule" id="PRU01091"/>
    </source>
</evidence>
<dbReference type="CDD" id="cd19935">
    <property type="entry name" value="REC_OmpR_CusR-like"/>
    <property type="match status" value="1"/>
</dbReference>
<dbReference type="SUPFAM" id="SSF52172">
    <property type="entry name" value="CheY-like"/>
    <property type="match status" value="1"/>
</dbReference>
<keyword evidence="2" id="KW-0902">Two-component regulatory system</keyword>
<evidence type="ECO:0000259" key="9">
    <source>
        <dbReference type="PROSITE" id="PS51755"/>
    </source>
</evidence>
<accession>A0ABW5E0C1</accession>
<dbReference type="EMBL" id="JBHUJC010000003">
    <property type="protein sequence ID" value="MFD2275325.1"/>
    <property type="molecule type" value="Genomic_DNA"/>
</dbReference>
<evidence type="ECO:0000256" key="3">
    <source>
        <dbReference type="ARBA" id="ARBA00023015"/>
    </source>
</evidence>
<dbReference type="InterPro" id="IPR001789">
    <property type="entry name" value="Sig_transdc_resp-reg_receiver"/>
</dbReference>
<dbReference type="InterPro" id="IPR011006">
    <property type="entry name" value="CheY-like_superfamily"/>
</dbReference>
<sequence length="220" mass="24663">MKILLVEDNAPLRATLKEALCEEGYLVEAVADGEEGCYRASNFEYDVVVLDVMLPGMNGWEILEKLRAKNLEVPVLMLTARDSAQDRVRGLDAGADDYLVKPFTLMELCARIRALLRRRGGSRSPVITVGDVTLDTGKKEVRKGGEVVDLTALEYRMVDSLITQRGKVVSRSYLFEHLFAEEKEVVSNILEVYVCNVRKKLGAQFVKTKRGHGYYIDEAS</sequence>
<evidence type="ECO:0000313" key="10">
    <source>
        <dbReference type="EMBL" id="MFD2275325.1"/>
    </source>
</evidence>
<evidence type="ECO:0000256" key="5">
    <source>
        <dbReference type="ARBA" id="ARBA00023163"/>
    </source>
</evidence>
<keyword evidence="11" id="KW-1185">Reference proteome</keyword>
<keyword evidence="3" id="KW-0805">Transcription regulation</keyword>
<reference evidence="11" key="1">
    <citation type="journal article" date="2019" name="Int. J. Syst. Evol. Microbiol.">
        <title>The Global Catalogue of Microorganisms (GCM) 10K type strain sequencing project: providing services to taxonomists for standard genome sequencing and annotation.</title>
        <authorList>
            <consortium name="The Broad Institute Genomics Platform"/>
            <consortium name="The Broad Institute Genome Sequencing Center for Infectious Disease"/>
            <person name="Wu L."/>
            <person name="Ma J."/>
        </authorList>
    </citation>
    <scope>NUCLEOTIDE SEQUENCE [LARGE SCALE GENOMIC DNA]</scope>
    <source>
        <strain evidence="11">JCM 16545</strain>
    </source>
</reference>
<keyword evidence="1 6" id="KW-0597">Phosphoprotein</keyword>
<proteinExistence type="predicted"/>
<evidence type="ECO:0000259" key="8">
    <source>
        <dbReference type="PROSITE" id="PS50110"/>
    </source>
</evidence>
<dbReference type="Pfam" id="PF00072">
    <property type="entry name" value="Response_reg"/>
    <property type="match status" value="1"/>
</dbReference>
<dbReference type="InterPro" id="IPR001867">
    <property type="entry name" value="OmpR/PhoB-type_DNA-bd"/>
</dbReference>